<sequence>MNDLTLRRMEDSDVEAILEIEQRCFPTPWKREAFEHELHDNPYAYYTILEVAGQVVGYCGLWVIIDEAHITNIAIVPDFRGKKLGKLLFEAVLLRARERGALQLSLEVRVSNIIAQKLYRSFGLIPGGIRKRYYTDNQEDALVMWVKL</sequence>
<dbReference type="PROSITE" id="PS51186">
    <property type="entry name" value="GNAT"/>
    <property type="match status" value="1"/>
</dbReference>
<comment type="subcellular location">
    <subcellularLocation>
        <location evidence="5">Cytoplasm</location>
    </subcellularLocation>
</comment>
<comment type="caution">
    <text evidence="7">The sequence shown here is derived from an EMBL/GenBank/DDBJ whole genome shotgun (WGS) entry which is preliminary data.</text>
</comment>
<dbReference type="Proteomes" id="UP000030401">
    <property type="component" value="Unassembled WGS sequence"/>
</dbReference>
<evidence type="ECO:0000256" key="5">
    <source>
        <dbReference type="RuleBase" id="RU363094"/>
    </source>
</evidence>
<evidence type="ECO:0000256" key="3">
    <source>
        <dbReference type="ARBA" id="ARBA00022679"/>
    </source>
</evidence>
<evidence type="ECO:0000259" key="6">
    <source>
        <dbReference type="PROSITE" id="PS51186"/>
    </source>
</evidence>
<dbReference type="Pfam" id="PF00583">
    <property type="entry name" value="Acetyltransf_1"/>
    <property type="match status" value="1"/>
</dbReference>
<dbReference type="STRING" id="1385512.N784_11300"/>
<dbReference type="InterPro" id="IPR050680">
    <property type="entry name" value="YpeA/RimI_acetyltransf"/>
</dbReference>
<dbReference type="GO" id="GO:0005737">
    <property type="term" value="C:cytoplasm"/>
    <property type="evidence" value="ECO:0007669"/>
    <property type="project" value="UniProtKB-SubCell"/>
</dbReference>
<reference evidence="7 8" key="1">
    <citation type="submission" date="2013-08" db="EMBL/GenBank/DDBJ databases">
        <authorList>
            <person name="Huang J."/>
            <person name="Wang G."/>
        </authorList>
    </citation>
    <scope>NUCLEOTIDE SEQUENCE [LARGE SCALE GENOMIC DNA]</scope>
    <source>
        <strain evidence="7 8">JSM 072002</strain>
    </source>
</reference>
<evidence type="ECO:0000313" key="8">
    <source>
        <dbReference type="Proteomes" id="UP000030401"/>
    </source>
</evidence>
<comment type="similarity">
    <text evidence="1 5">Belongs to the acetyltransferase family. RimI subfamily.</text>
</comment>
<dbReference type="SUPFAM" id="SSF55729">
    <property type="entry name" value="Acyl-CoA N-acyltransferases (Nat)"/>
    <property type="match status" value="1"/>
</dbReference>
<organism evidence="7 8">
    <name type="scientific">Pontibacillus litoralis JSM 072002</name>
    <dbReference type="NCBI Taxonomy" id="1385512"/>
    <lineage>
        <taxon>Bacteria</taxon>
        <taxon>Bacillati</taxon>
        <taxon>Bacillota</taxon>
        <taxon>Bacilli</taxon>
        <taxon>Bacillales</taxon>
        <taxon>Bacillaceae</taxon>
        <taxon>Pontibacillus</taxon>
    </lineage>
</organism>
<keyword evidence="2 5" id="KW-0963">Cytoplasm</keyword>
<dbReference type="AlphaFoldDB" id="A0A0A5FZ61"/>
<keyword evidence="3 7" id="KW-0808">Transferase</keyword>
<evidence type="ECO:0000313" key="7">
    <source>
        <dbReference type="EMBL" id="KGX85074.1"/>
    </source>
</evidence>
<name>A0A0A5FZ61_9BACI</name>
<dbReference type="Gene3D" id="3.40.630.30">
    <property type="match status" value="1"/>
</dbReference>
<dbReference type="GO" id="GO:0008999">
    <property type="term" value="F:protein-N-terminal-alanine acetyltransferase activity"/>
    <property type="evidence" value="ECO:0007669"/>
    <property type="project" value="UniProtKB-EC"/>
</dbReference>
<keyword evidence="4" id="KW-0012">Acyltransferase</keyword>
<dbReference type="eggNOG" id="COG0456">
    <property type="taxonomic scope" value="Bacteria"/>
</dbReference>
<dbReference type="PANTHER" id="PTHR43420">
    <property type="entry name" value="ACETYLTRANSFERASE"/>
    <property type="match status" value="1"/>
</dbReference>
<dbReference type="EMBL" id="AVPG01000027">
    <property type="protein sequence ID" value="KGX85074.1"/>
    <property type="molecule type" value="Genomic_DNA"/>
</dbReference>
<dbReference type="OrthoDB" id="9794566at2"/>
<accession>A0A0A5FZ61</accession>
<comment type="catalytic activity">
    <reaction evidence="5">
        <text>N-terminal L-alanyl-[ribosomal protein bS18] + acetyl-CoA = N-terminal N(alpha)-acetyl-L-alanyl-[ribosomal protein bS18] + CoA + H(+)</text>
        <dbReference type="Rhea" id="RHEA:43756"/>
        <dbReference type="Rhea" id="RHEA-COMP:10676"/>
        <dbReference type="Rhea" id="RHEA-COMP:10677"/>
        <dbReference type="ChEBI" id="CHEBI:15378"/>
        <dbReference type="ChEBI" id="CHEBI:57287"/>
        <dbReference type="ChEBI" id="CHEBI:57288"/>
        <dbReference type="ChEBI" id="CHEBI:64718"/>
        <dbReference type="ChEBI" id="CHEBI:83683"/>
        <dbReference type="EC" id="2.3.1.266"/>
    </reaction>
</comment>
<evidence type="ECO:0000256" key="2">
    <source>
        <dbReference type="ARBA" id="ARBA00022490"/>
    </source>
</evidence>
<dbReference type="InterPro" id="IPR006464">
    <property type="entry name" value="AcTrfase_RimI/Ard1"/>
</dbReference>
<comment type="function">
    <text evidence="5">Acetylates the N-terminal alanine of ribosomal protein bS18.</text>
</comment>
<feature type="domain" description="N-acetyltransferase" evidence="6">
    <location>
        <begin position="4"/>
        <end position="148"/>
    </location>
</feature>
<dbReference type="RefSeq" id="WP_036835829.1">
    <property type="nucleotide sequence ID" value="NZ_AVPG01000027.1"/>
</dbReference>
<keyword evidence="8" id="KW-1185">Reference proteome</keyword>
<proteinExistence type="inferred from homology"/>
<dbReference type="NCBIfam" id="TIGR01575">
    <property type="entry name" value="rimI"/>
    <property type="match status" value="1"/>
</dbReference>
<dbReference type="PANTHER" id="PTHR43420:SF44">
    <property type="entry name" value="ACETYLTRANSFERASE YPEA"/>
    <property type="match status" value="1"/>
</dbReference>
<gene>
    <name evidence="7" type="ORF">N784_11300</name>
</gene>
<dbReference type="CDD" id="cd04301">
    <property type="entry name" value="NAT_SF"/>
    <property type="match status" value="1"/>
</dbReference>
<dbReference type="InterPro" id="IPR016181">
    <property type="entry name" value="Acyl_CoA_acyltransferase"/>
</dbReference>
<dbReference type="InterPro" id="IPR000182">
    <property type="entry name" value="GNAT_dom"/>
</dbReference>
<evidence type="ECO:0000256" key="1">
    <source>
        <dbReference type="ARBA" id="ARBA00005395"/>
    </source>
</evidence>
<dbReference type="EC" id="2.3.1.266" evidence="5"/>
<protein>
    <recommendedName>
        <fullName evidence="5">[Ribosomal protein bS18]-alanine N-acetyltransferase</fullName>
        <ecNumber evidence="5">2.3.1.266</ecNumber>
    </recommendedName>
</protein>
<evidence type="ECO:0000256" key="4">
    <source>
        <dbReference type="ARBA" id="ARBA00023315"/>
    </source>
</evidence>